<feature type="domain" description="FAD dependent oxidoreductase" evidence="6">
    <location>
        <begin position="30"/>
        <end position="383"/>
    </location>
</feature>
<dbReference type="InterPro" id="IPR036188">
    <property type="entry name" value="FAD/NAD-bd_sf"/>
</dbReference>
<protein>
    <recommendedName>
        <fullName evidence="6">FAD dependent oxidoreductase domain-containing protein</fullName>
    </recommendedName>
</protein>
<dbReference type="PANTHER" id="PTHR10961:SF46">
    <property type="entry name" value="PEROXISOMAL SARCOSINE OXIDASE"/>
    <property type="match status" value="1"/>
</dbReference>
<keyword evidence="8" id="KW-1185">Reference proteome</keyword>
<proteinExistence type="inferred from homology"/>
<evidence type="ECO:0000313" key="7">
    <source>
        <dbReference type="EMBL" id="CAD7278390.1"/>
    </source>
</evidence>
<dbReference type="Gene3D" id="3.50.50.60">
    <property type="entry name" value="FAD/NAD(P)-binding domain"/>
    <property type="match status" value="1"/>
</dbReference>
<keyword evidence="5" id="KW-0560">Oxidoreductase</keyword>
<dbReference type="InterPro" id="IPR006076">
    <property type="entry name" value="FAD-dep_OxRdtase"/>
</dbReference>
<gene>
    <name evidence="7" type="ORF">NMOB1V02_LOCUS6097</name>
</gene>
<evidence type="ECO:0000259" key="6">
    <source>
        <dbReference type="Pfam" id="PF01266"/>
    </source>
</evidence>
<evidence type="ECO:0000256" key="1">
    <source>
        <dbReference type="ARBA" id="ARBA00001974"/>
    </source>
</evidence>
<dbReference type="GO" id="GO:0050660">
    <property type="term" value="F:flavin adenine dinucleotide binding"/>
    <property type="evidence" value="ECO:0007669"/>
    <property type="project" value="InterPro"/>
</dbReference>
<comment type="similarity">
    <text evidence="2">Belongs to the MSOX/MTOX family.</text>
</comment>
<evidence type="ECO:0000256" key="4">
    <source>
        <dbReference type="ARBA" id="ARBA00022827"/>
    </source>
</evidence>
<dbReference type="GO" id="GO:0050031">
    <property type="term" value="F:L-pipecolate oxidase activity"/>
    <property type="evidence" value="ECO:0007669"/>
    <property type="project" value="TreeGrafter"/>
</dbReference>
<organism evidence="7">
    <name type="scientific">Notodromas monacha</name>
    <dbReference type="NCBI Taxonomy" id="399045"/>
    <lineage>
        <taxon>Eukaryota</taxon>
        <taxon>Metazoa</taxon>
        <taxon>Ecdysozoa</taxon>
        <taxon>Arthropoda</taxon>
        <taxon>Crustacea</taxon>
        <taxon>Oligostraca</taxon>
        <taxon>Ostracoda</taxon>
        <taxon>Podocopa</taxon>
        <taxon>Podocopida</taxon>
        <taxon>Cypridocopina</taxon>
        <taxon>Cypridoidea</taxon>
        <taxon>Cyprididae</taxon>
        <taxon>Notodromas</taxon>
    </lineage>
</organism>
<comment type="cofactor">
    <cofactor evidence="1">
        <name>FAD</name>
        <dbReference type="ChEBI" id="CHEBI:57692"/>
    </cofactor>
</comment>
<reference evidence="7" key="1">
    <citation type="submission" date="2020-11" db="EMBL/GenBank/DDBJ databases">
        <authorList>
            <person name="Tran Van P."/>
        </authorList>
    </citation>
    <scope>NUCLEOTIDE SEQUENCE</scope>
</reference>
<dbReference type="SUPFAM" id="SSF51905">
    <property type="entry name" value="FAD/NAD(P)-binding domain"/>
    <property type="match status" value="1"/>
</dbReference>
<evidence type="ECO:0000256" key="5">
    <source>
        <dbReference type="ARBA" id="ARBA00023002"/>
    </source>
</evidence>
<dbReference type="GO" id="GO:0033514">
    <property type="term" value="P:L-lysine catabolic process to acetyl-CoA via L-pipecolate"/>
    <property type="evidence" value="ECO:0007669"/>
    <property type="project" value="TreeGrafter"/>
</dbReference>
<dbReference type="PANTHER" id="PTHR10961">
    <property type="entry name" value="PEROXISOMAL SARCOSINE OXIDASE"/>
    <property type="match status" value="1"/>
</dbReference>
<evidence type="ECO:0000256" key="3">
    <source>
        <dbReference type="ARBA" id="ARBA00022630"/>
    </source>
</evidence>
<dbReference type="GO" id="GO:0008115">
    <property type="term" value="F:sarcosine oxidase activity"/>
    <property type="evidence" value="ECO:0007669"/>
    <property type="project" value="TreeGrafter"/>
</dbReference>
<dbReference type="Proteomes" id="UP000678499">
    <property type="component" value="Unassembled WGS sequence"/>
</dbReference>
<dbReference type="OrthoDB" id="424974at2759"/>
<dbReference type="Gene3D" id="3.30.9.10">
    <property type="entry name" value="D-Amino Acid Oxidase, subunit A, domain 2"/>
    <property type="match status" value="1"/>
</dbReference>
<evidence type="ECO:0000313" key="8">
    <source>
        <dbReference type="Proteomes" id="UP000678499"/>
    </source>
</evidence>
<dbReference type="InterPro" id="IPR045170">
    <property type="entry name" value="MTOX"/>
</dbReference>
<dbReference type="EMBL" id="CAJPEX010001217">
    <property type="protein sequence ID" value="CAG0918542.1"/>
    <property type="molecule type" value="Genomic_DNA"/>
</dbReference>
<evidence type="ECO:0000256" key="2">
    <source>
        <dbReference type="ARBA" id="ARBA00010989"/>
    </source>
</evidence>
<sequence>MSTRTAAADSDRVLNDICDAPGLDGRKRFDHIIVGAGILGSWTAYHLASRGKYVLLLDQFPLPHSRGSSMGQSRGIELASTDENWIPLLMESYPLWRQLEEETGENLFEYHDLLIITEVAGGWPVPQIDNLLQSFRTRAARRVLDPDQVRKYYPDLHFNNTTAGFVDGSGGILLAAKILNALRGRITAMNGVIKDQCQVMRIDAGPPASVLCRGHANTFTADSVIVTAGPWTSKMLKRVGLDVKIQSSLGAHMYFPAREGASIADISFIHYDTEKRFRAWTHPVVEYPGLVKLGIGLWIPVDPDHRDQDDPYRMREAGIEYVKEHLGCLNQTMAIYETCMYYHIEDKRHIVSIHPFYDNVVVGAAAGSGFKISPVLGKALADLATKRRPALDVSSFSLDRFTDRSNQYYLEKYNGFIVIRPLRDEAKNAFVVNNDSALLWNPKFLETFDNHFRRLRLLKSY</sequence>
<keyword evidence="4" id="KW-0274">FAD</keyword>
<dbReference type="EMBL" id="OA883254">
    <property type="protein sequence ID" value="CAD7278390.1"/>
    <property type="molecule type" value="Genomic_DNA"/>
</dbReference>
<accession>A0A7R9BQ64</accession>
<keyword evidence="3" id="KW-0285">Flavoprotein</keyword>
<dbReference type="Pfam" id="PF01266">
    <property type="entry name" value="DAO"/>
    <property type="match status" value="1"/>
</dbReference>
<dbReference type="AlphaFoldDB" id="A0A7R9BQ64"/>
<dbReference type="GO" id="GO:0005777">
    <property type="term" value="C:peroxisome"/>
    <property type="evidence" value="ECO:0007669"/>
    <property type="project" value="TreeGrafter"/>
</dbReference>
<name>A0A7R9BQ64_9CRUS</name>